<evidence type="ECO:0000313" key="3">
    <source>
        <dbReference type="Proteomes" id="UP001500655"/>
    </source>
</evidence>
<evidence type="ECO:0000256" key="1">
    <source>
        <dbReference type="SAM" id="MobiDB-lite"/>
    </source>
</evidence>
<gene>
    <name evidence="2" type="ORF">GCM10009681_45010</name>
</gene>
<proteinExistence type="predicted"/>
<reference evidence="2 3" key="1">
    <citation type="journal article" date="2019" name="Int. J. Syst. Evol. Microbiol.">
        <title>The Global Catalogue of Microorganisms (GCM) 10K type strain sequencing project: providing services to taxonomists for standard genome sequencing and annotation.</title>
        <authorList>
            <consortium name="The Broad Institute Genomics Platform"/>
            <consortium name="The Broad Institute Genome Sequencing Center for Infectious Disease"/>
            <person name="Wu L."/>
            <person name="Ma J."/>
        </authorList>
    </citation>
    <scope>NUCLEOTIDE SEQUENCE [LARGE SCALE GENOMIC DNA]</scope>
    <source>
        <strain evidence="2 3">JCM 13249</strain>
    </source>
</reference>
<evidence type="ECO:0000313" key="2">
    <source>
        <dbReference type="EMBL" id="GAA1768717.1"/>
    </source>
</evidence>
<accession>A0ABN2KXC1</accession>
<protein>
    <submittedName>
        <fullName evidence="2">Uncharacterized protein</fullName>
    </submittedName>
</protein>
<dbReference type="EMBL" id="BAAALS010000026">
    <property type="protein sequence ID" value="GAA1768717.1"/>
    <property type="molecule type" value="Genomic_DNA"/>
</dbReference>
<name>A0ABN2KXC1_9ACTN</name>
<feature type="region of interest" description="Disordered" evidence="1">
    <location>
        <begin position="91"/>
        <end position="133"/>
    </location>
</feature>
<feature type="compositionally biased region" description="Polar residues" evidence="1">
    <location>
        <begin position="96"/>
        <end position="106"/>
    </location>
</feature>
<sequence length="133" mass="13841">MATSVNEPVNPTVGLNGRKVTSAKVISVAGITVSAALPNRRSCSRGNLPMTAPKQKQLRTKQQATANCRRNCSHCPTGSVTSAIRSFALGGVLPNGNATHPHNSTMPARVSKSRPPRSSRRVDRGTAGLATAG</sequence>
<organism evidence="2 3">
    <name type="scientific">Luedemannella helvata</name>
    <dbReference type="NCBI Taxonomy" id="349315"/>
    <lineage>
        <taxon>Bacteria</taxon>
        <taxon>Bacillati</taxon>
        <taxon>Actinomycetota</taxon>
        <taxon>Actinomycetes</taxon>
        <taxon>Micromonosporales</taxon>
        <taxon>Micromonosporaceae</taxon>
        <taxon>Luedemannella</taxon>
    </lineage>
</organism>
<keyword evidence="3" id="KW-1185">Reference proteome</keyword>
<comment type="caution">
    <text evidence="2">The sequence shown here is derived from an EMBL/GenBank/DDBJ whole genome shotgun (WGS) entry which is preliminary data.</text>
</comment>
<dbReference type="Proteomes" id="UP001500655">
    <property type="component" value="Unassembled WGS sequence"/>
</dbReference>